<proteinExistence type="predicted"/>
<organism evidence="2 3">
    <name type="scientific">Thermoproteota archaeon</name>
    <dbReference type="NCBI Taxonomy" id="2056631"/>
    <lineage>
        <taxon>Archaea</taxon>
        <taxon>Thermoproteota</taxon>
    </lineage>
</organism>
<dbReference type="InterPro" id="IPR040572">
    <property type="entry name" value="TackOD1"/>
</dbReference>
<reference evidence="2 3" key="1">
    <citation type="submission" date="2018-06" db="EMBL/GenBank/DDBJ databases">
        <title>Extensive metabolic versatility and redundancy in microbially diverse, dynamic hydrothermal sediments.</title>
        <authorList>
            <person name="Dombrowski N."/>
            <person name="Teske A."/>
            <person name="Baker B.J."/>
        </authorList>
    </citation>
    <scope>NUCLEOTIDE SEQUENCE [LARGE SCALE GENOMIC DNA]</scope>
    <source>
        <strain evidence="2">B34_G17</strain>
    </source>
</reference>
<evidence type="ECO:0000313" key="3">
    <source>
        <dbReference type="Proteomes" id="UP000272051"/>
    </source>
</evidence>
<dbReference type="EMBL" id="QMQX01000018">
    <property type="protein sequence ID" value="RLE53204.1"/>
    <property type="molecule type" value="Genomic_DNA"/>
</dbReference>
<protein>
    <recommendedName>
        <fullName evidence="1">Thaumarchaeal output domain-containing protein</fullName>
    </recommendedName>
</protein>
<evidence type="ECO:0000259" key="1">
    <source>
        <dbReference type="Pfam" id="PF18551"/>
    </source>
</evidence>
<accession>A0A497F0S0</accession>
<gene>
    <name evidence="2" type="ORF">DRJ33_01700</name>
</gene>
<dbReference type="Proteomes" id="UP000272051">
    <property type="component" value="Unassembled WGS sequence"/>
</dbReference>
<evidence type="ECO:0000313" key="2">
    <source>
        <dbReference type="EMBL" id="RLE53204.1"/>
    </source>
</evidence>
<dbReference type="AlphaFoldDB" id="A0A497F0S0"/>
<comment type="caution">
    <text evidence="2">The sequence shown here is derived from an EMBL/GenBank/DDBJ whole genome shotgun (WGS) entry which is preliminary data.</text>
</comment>
<name>A0A497F0S0_9CREN</name>
<dbReference type="Pfam" id="PF18551">
    <property type="entry name" value="TackOD1"/>
    <property type="match status" value="1"/>
</dbReference>
<feature type="domain" description="Thaumarchaeal output" evidence="1">
    <location>
        <begin position="11"/>
        <end position="189"/>
    </location>
</feature>
<sequence length="328" mass="36563">MAGSIPLDELRKDTKLTKLVSALMSKGVSRIDPEISCEGFSYRIVEDSLALTPEQAKDLLDQYVDLRAFTKYVKDQLLRCPNCNSYFIQGRFRCPFCNSINLEKSYLIEHYACGTLRRKEDFERDGKLVCPICGGELKTEGVDYRYAGAWFTCRDCKKQFNMPSVRFVCRRCNMELSIDKIELTILNSYAAEDVVVKMVSKETIVVAPLVNFLRSLGLTVSSPGTLVGKSGVHHIFDLIIEIRSEGTSAPLAVDVSKSLEGASEFDVIAMFAKVVDAGVKIPVLVAMPKMSDMGKKLAASYGINVIEGTSLDELFEKFRSLLKDKVKL</sequence>